<dbReference type="EMBL" id="QSHU01000011">
    <property type="protein sequence ID" value="RHC38905.1"/>
    <property type="molecule type" value="Genomic_DNA"/>
</dbReference>
<sequence length="329" mass="37801">MKSEIKFPKAYGAYAKNNEIVLSSSSGGVFTLVVEWFIEKYNNNFMVAGAVWDDDFKGVHHILTSDLNEINKMKISKYVQSKKMDVFKEIEVALKKGKYVLFSGCPCEVAGLKLYLGVEYSGLYTIDFICKGSLTPLAMEQYIESIEVKKKSKVTAVNMRYKWPKLDTWIPQFIRIDFANGDKIIKEFYNTEIGHAFRIMQRPSCYKCRFTCGKKISDFTVGDFHGVSKKMLFYNKLGTSALFVNDIKGQEIFDGISSMLEYGEADIDYIYNNNKGFKDTQREVFTNILANQGLDFAIKECLSKKEKLKCMLPTKIARIIYSIKRRKLK</sequence>
<dbReference type="InterPro" id="IPR052977">
    <property type="entry name" value="Polyferredoxin-like_ET"/>
</dbReference>
<feature type="domain" description="Coenzyme F420 hydrogenase/dehydrogenase beta subunit C-terminal" evidence="1">
    <location>
        <begin position="99"/>
        <end position="259"/>
    </location>
</feature>
<evidence type="ECO:0000313" key="2">
    <source>
        <dbReference type="EMBL" id="RHC38905.1"/>
    </source>
</evidence>
<accession>A0A414A0K5</accession>
<dbReference type="AlphaFoldDB" id="A0A414A0K5"/>
<protein>
    <recommendedName>
        <fullName evidence="1">Coenzyme F420 hydrogenase/dehydrogenase beta subunit C-terminal domain-containing protein</fullName>
    </recommendedName>
</protein>
<dbReference type="PANTHER" id="PTHR43193">
    <property type="match status" value="1"/>
</dbReference>
<dbReference type="Pfam" id="PF04432">
    <property type="entry name" value="FrhB_FdhB_C"/>
    <property type="match status" value="1"/>
</dbReference>
<dbReference type="PANTHER" id="PTHR43193:SF2">
    <property type="entry name" value="POLYFERREDOXIN PROTEIN FWDF"/>
    <property type="match status" value="1"/>
</dbReference>
<gene>
    <name evidence="2" type="ORF">DW848_09075</name>
</gene>
<organism evidence="2 3">
    <name type="scientific">Agathobacter rectalis</name>
    <dbReference type="NCBI Taxonomy" id="39491"/>
    <lineage>
        <taxon>Bacteria</taxon>
        <taxon>Bacillati</taxon>
        <taxon>Bacillota</taxon>
        <taxon>Clostridia</taxon>
        <taxon>Lachnospirales</taxon>
        <taxon>Lachnospiraceae</taxon>
        <taxon>Agathobacter</taxon>
    </lineage>
</organism>
<dbReference type="InterPro" id="IPR007525">
    <property type="entry name" value="FrhB_FdhB_C"/>
</dbReference>
<proteinExistence type="predicted"/>
<dbReference type="Proteomes" id="UP000286104">
    <property type="component" value="Unassembled WGS sequence"/>
</dbReference>
<evidence type="ECO:0000313" key="3">
    <source>
        <dbReference type="Proteomes" id="UP000286104"/>
    </source>
</evidence>
<evidence type="ECO:0000259" key="1">
    <source>
        <dbReference type="Pfam" id="PF04432"/>
    </source>
</evidence>
<name>A0A414A0K5_9FIRM</name>
<reference evidence="2 3" key="1">
    <citation type="submission" date="2018-08" db="EMBL/GenBank/DDBJ databases">
        <title>A genome reference for cultivated species of the human gut microbiota.</title>
        <authorList>
            <person name="Zou Y."/>
            <person name="Xue W."/>
            <person name="Luo G."/>
        </authorList>
    </citation>
    <scope>NUCLEOTIDE SEQUENCE [LARGE SCALE GENOMIC DNA]</scope>
    <source>
        <strain evidence="2 3">AM36-3AA</strain>
    </source>
</reference>
<comment type="caution">
    <text evidence="2">The sequence shown here is derived from an EMBL/GenBank/DDBJ whole genome shotgun (WGS) entry which is preliminary data.</text>
</comment>
<dbReference type="RefSeq" id="WP_118390110.1">
    <property type="nucleotide sequence ID" value="NZ_QSHU01000011.1"/>
</dbReference>